<dbReference type="PROSITE" id="PS50297">
    <property type="entry name" value="ANK_REP_REGION"/>
    <property type="match status" value="1"/>
</dbReference>
<dbReference type="Gene3D" id="3.30.200.20">
    <property type="entry name" value="Phosphorylase Kinase, domain 1"/>
    <property type="match status" value="1"/>
</dbReference>
<evidence type="ECO:0000259" key="5">
    <source>
        <dbReference type="PROSITE" id="PS50011"/>
    </source>
</evidence>
<dbReference type="GO" id="GO:0005524">
    <property type="term" value="F:ATP binding"/>
    <property type="evidence" value="ECO:0007669"/>
    <property type="project" value="UniProtKB-UniRule"/>
</dbReference>
<dbReference type="InterPro" id="IPR017441">
    <property type="entry name" value="Protein_kinase_ATP_BS"/>
</dbReference>
<sequence>MTSVHSGSGQRPQSLLSTPAAANAGQSKEANACSSALAFLDFALYEEHGAVVQLLLEAGVNVHHKDRVRRIKKSLLGLSNGRLSWQYTPLHMAARCGFVESARLLLAAGADVNAIDKVRGKRFPMAPDTWAVERNTTSRCGVQRRRCRGAAAAGGRRRPQQKKRRPRPTSVLGIIRVLQGGKTARYCAKEYNFPNVLHAFDDALVRAAASGDISSMRDLLTIQIEPRRHYTWPPESGRKPIVELLVNAGADCDVVNESGQTLVHLAVLRDSQAILMELLQSPNNNLGDLPLVTAIKHGRRSFAKQIFAAMYKPTRDVAAMELTFSYANQLGIGTFGAVYKGSWGGRVVAVKTGLQANNMVSLQKEVRGMQAVLHFNLEDASRWPSLYLMQLLGVTTVPPIHLVLEFMDGGDLRGYLDKKSRGEAVPVEYSALEVAWVISNALADLHTLACCTATSRATTYIKVADLGSARDDTSTMTAGVGTPHWMAPEVHAYGAKYDASADIYSFGVILTELNTFQAPYADVKMATLQLMTEMAAGRLRPILRDDCPSWLRGLATACMAHDPAQRPNAHDIVQKLQRQRQLERTLASATPPTAQDLSVKNPSAALHVDTAAVCLGCAQPADTKLEIFLQCIEASDSAINTTLNCGVCETLAPIRDEVCPDLDCGAPFPSANDKVRTLCRCINHANTPVDSFS</sequence>
<dbReference type="OrthoDB" id="77576at2759"/>
<proteinExistence type="inferred from homology"/>
<reference evidence="6 7" key="1">
    <citation type="journal article" date="2014" name="Genome Biol. Evol.">
        <title>The secreted proteins of Achlya hypogyna and Thraustotheca clavata identify the ancestral oomycete secretome and reveal gene acquisitions by horizontal gene transfer.</title>
        <authorList>
            <person name="Misner I."/>
            <person name="Blouin N."/>
            <person name="Leonard G."/>
            <person name="Richards T.A."/>
            <person name="Lane C.E."/>
        </authorList>
    </citation>
    <scope>NUCLEOTIDE SEQUENCE [LARGE SCALE GENOMIC DNA]</scope>
    <source>
        <strain evidence="6 7">ATCC 48635</strain>
    </source>
</reference>
<evidence type="ECO:0000256" key="4">
    <source>
        <dbReference type="SAM" id="MobiDB-lite"/>
    </source>
</evidence>
<dbReference type="InterPro" id="IPR000719">
    <property type="entry name" value="Prot_kinase_dom"/>
</dbReference>
<dbReference type="SMART" id="SM00248">
    <property type="entry name" value="ANK"/>
    <property type="match status" value="3"/>
</dbReference>
<dbReference type="SUPFAM" id="SSF56112">
    <property type="entry name" value="Protein kinase-like (PK-like)"/>
    <property type="match status" value="1"/>
</dbReference>
<dbReference type="InterPro" id="IPR002110">
    <property type="entry name" value="Ankyrin_rpt"/>
</dbReference>
<dbReference type="InterPro" id="IPR011009">
    <property type="entry name" value="Kinase-like_dom_sf"/>
</dbReference>
<evidence type="ECO:0000313" key="7">
    <source>
        <dbReference type="Proteomes" id="UP000243579"/>
    </source>
</evidence>
<feature type="compositionally biased region" description="Polar residues" evidence="4">
    <location>
        <begin position="1"/>
        <end position="17"/>
    </location>
</feature>
<keyword evidence="6" id="KW-0808">Transferase</keyword>
<dbReference type="PROSITE" id="PS50011">
    <property type="entry name" value="PROTEIN_KINASE_DOM"/>
    <property type="match status" value="1"/>
</dbReference>
<dbReference type="InterPro" id="IPR001245">
    <property type="entry name" value="Ser-Thr/Tyr_kinase_cat_dom"/>
</dbReference>
<comment type="similarity">
    <text evidence="1">Belongs to the protein kinase superfamily. TKL Ser/Thr protein kinase family.</text>
</comment>
<keyword evidence="3" id="KW-0067">ATP-binding</keyword>
<protein>
    <submittedName>
        <fullName evidence="6">Protein kinase</fullName>
    </submittedName>
</protein>
<gene>
    <name evidence="6" type="ORF">ACHHYP_11904</name>
</gene>
<organism evidence="6 7">
    <name type="scientific">Achlya hypogyna</name>
    <name type="common">Oomycete</name>
    <name type="synonym">Protoachlya hypogyna</name>
    <dbReference type="NCBI Taxonomy" id="1202772"/>
    <lineage>
        <taxon>Eukaryota</taxon>
        <taxon>Sar</taxon>
        <taxon>Stramenopiles</taxon>
        <taxon>Oomycota</taxon>
        <taxon>Saprolegniomycetes</taxon>
        <taxon>Saprolegniales</taxon>
        <taxon>Achlyaceae</taxon>
        <taxon>Achlya</taxon>
    </lineage>
</organism>
<dbReference type="InterPro" id="IPR051681">
    <property type="entry name" value="Ser/Thr_Kinases-Pseudokinases"/>
</dbReference>
<dbReference type="PROSITE" id="PS00107">
    <property type="entry name" value="PROTEIN_KINASE_ATP"/>
    <property type="match status" value="1"/>
</dbReference>
<dbReference type="PROSITE" id="PS50088">
    <property type="entry name" value="ANK_REPEAT"/>
    <property type="match status" value="1"/>
</dbReference>
<dbReference type="GO" id="GO:0004674">
    <property type="term" value="F:protein serine/threonine kinase activity"/>
    <property type="evidence" value="ECO:0007669"/>
    <property type="project" value="TreeGrafter"/>
</dbReference>
<feature type="region of interest" description="Disordered" evidence="4">
    <location>
        <begin position="1"/>
        <end position="21"/>
    </location>
</feature>
<keyword evidence="6" id="KW-0418">Kinase</keyword>
<feature type="binding site" evidence="3">
    <location>
        <position position="351"/>
    </location>
    <ligand>
        <name>ATP</name>
        <dbReference type="ChEBI" id="CHEBI:30616"/>
    </ligand>
</feature>
<evidence type="ECO:0000256" key="3">
    <source>
        <dbReference type="PROSITE-ProRule" id="PRU10141"/>
    </source>
</evidence>
<comment type="caution">
    <text evidence="6">The sequence shown here is derived from an EMBL/GenBank/DDBJ whole genome shotgun (WGS) entry which is preliminary data.</text>
</comment>
<feature type="repeat" description="ANK" evidence="2">
    <location>
        <begin position="85"/>
        <end position="117"/>
    </location>
</feature>
<feature type="compositionally biased region" description="Basic residues" evidence="4">
    <location>
        <begin position="155"/>
        <end position="167"/>
    </location>
</feature>
<dbReference type="Pfam" id="PF00023">
    <property type="entry name" value="Ank"/>
    <property type="match status" value="1"/>
</dbReference>
<dbReference type="Pfam" id="PF07714">
    <property type="entry name" value="PK_Tyr_Ser-Thr"/>
    <property type="match status" value="1"/>
</dbReference>
<keyword evidence="7" id="KW-1185">Reference proteome</keyword>
<dbReference type="Pfam" id="PF12796">
    <property type="entry name" value="Ank_2"/>
    <property type="match status" value="1"/>
</dbReference>
<dbReference type="EMBL" id="JNBR01001700">
    <property type="protein sequence ID" value="OQR85376.1"/>
    <property type="molecule type" value="Genomic_DNA"/>
</dbReference>
<dbReference type="InterPro" id="IPR036770">
    <property type="entry name" value="Ankyrin_rpt-contain_sf"/>
</dbReference>
<dbReference type="Gene3D" id="1.25.40.20">
    <property type="entry name" value="Ankyrin repeat-containing domain"/>
    <property type="match status" value="2"/>
</dbReference>
<evidence type="ECO:0000313" key="6">
    <source>
        <dbReference type="EMBL" id="OQR85376.1"/>
    </source>
</evidence>
<feature type="domain" description="Protein kinase" evidence="5">
    <location>
        <begin position="324"/>
        <end position="582"/>
    </location>
</feature>
<dbReference type="AlphaFoldDB" id="A0A1V9YI68"/>
<dbReference type="PANTHER" id="PTHR44329:SF214">
    <property type="entry name" value="PROTEIN KINASE DOMAIN-CONTAINING PROTEIN"/>
    <property type="match status" value="1"/>
</dbReference>
<name>A0A1V9YI68_ACHHY</name>
<accession>A0A1V9YI68</accession>
<dbReference type="Proteomes" id="UP000243579">
    <property type="component" value="Unassembled WGS sequence"/>
</dbReference>
<dbReference type="SUPFAM" id="SSF48403">
    <property type="entry name" value="Ankyrin repeat"/>
    <property type="match status" value="2"/>
</dbReference>
<evidence type="ECO:0000256" key="1">
    <source>
        <dbReference type="ARBA" id="ARBA00005843"/>
    </source>
</evidence>
<keyword evidence="3" id="KW-0547">Nucleotide-binding</keyword>
<keyword evidence="2" id="KW-0040">ANK repeat</keyword>
<evidence type="ECO:0000256" key="2">
    <source>
        <dbReference type="PROSITE-ProRule" id="PRU00023"/>
    </source>
</evidence>
<dbReference type="Gene3D" id="1.10.510.10">
    <property type="entry name" value="Transferase(Phosphotransferase) domain 1"/>
    <property type="match status" value="1"/>
</dbReference>
<dbReference type="PANTHER" id="PTHR44329">
    <property type="entry name" value="SERINE/THREONINE-PROTEIN KINASE TNNI3K-RELATED"/>
    <property type="match status" value="1"/>
</dbReference>
<feature type="region of interest" description="Disordered" evidence="4">
    <location>
        <begin position="148"/>
        <end position="168"/>
    </location>
</feature>